<evidence type="ECO:0000256" key="1">
    <source>
        <dbReference type="SAM" id="MobiDB-lite"/>
    </source>
</evidence>
<protein>
    <submittedName>
        <fullName evidence="2">Uncharacterized protein</fullName>
    </submittedName>
</protein>
<reference evidence="2 3" key="1">
    <citation type="submission" date="2022-05" db="EMBL/GenBank/DDBJ databases">
        <authorList>
            <consortium name="Genoscope - CEA"/>
            <person name="William W."/>
        </authorList>
    </citation>
    <scope>NUCLEOTIDE SEQUENCE [LARGE SCALE GENOMIC DNA]</scope>
</reference>
<feature type="non-terminal residue" evidence="2">
    <location>
        <position position="1"/>
    </location>
</feature>
<evidence type="ECO:0000313" key="3">
    <source>
        <dbReference type="Proteomes" id="UP001159405"/>
    </source>
</evidence>
<accession>A0ABN8NW54</accession>
<keyword evidence="3" id="KW-1185">Reference proteome</keyword>
<dbReference type="Proteomes" id="UP001159405">
    <property type="component" value="Unassembled WGS sequence"/>
</dbReference>
<feature type="compositionally biased region" description="Polar residues" evidence="1">
    <location>
        <begin position="133"/>
        <end position="148"/>
    </location>
</feature>
<gene>
    <name evidence="2" type="ORF">PLOB_00028282</name>
</gene>
<organism evidence="2 3">
    <name type="scientific">Porites lobata</name>
    <dbReference type="NCBI Taxonomy" id="104759"/>
    <lineage>
        <taxon>Eukaryota</taxon>
        <taxon>Metazoa</taxon>
        <taxon>Cnidaria</taxon>
        <taxon>Anthozoa</taxon>
        <taxon>Hexacorallia</taxon>
        <taxon>Scleractinia</taxon>
        <taxon>Fungiina</taxon>
        <taxon>Poritidae</taxon>
        <taxon>Porites</taxon>
    </lineage>
</organism>
<name>A0ABN8NW54_9CNID</name>
<feature type="region of interest" description="Disordered" evidence="1">
    <location>
        <begin position="112"/>
        <end position="148"/>
    </location>
</feature>
<feature type="region of interest" description="Disordered" evidence="1">
    <location>
        <begin position="1"/>
        <end position="23"/>
    </location>
</feature>
<dbReference type="EMBL" id="CALNXK010000035">
    <property type="protein sequence ID" value="CAH3120775.1"/>
    <property type="molecule type" value="Genomic_DNA"/>
</dbReference>
<sequence length="192" mass="21157">GRVAGVCSNAKGKEKRQEAGEESAEIIVQRMSSDVSGKQQKYTRIGPQEYLSIANIKDACMTSMKYFRPQIEKDLICDVLAGECGPSCEKMAHIPNRKVFYVPFIKPDGGEVLSDEEGSPQCKKPKKARPSKRTNTQSLPATKAQSPSKAFPKSLSVLGMMKLGKVIKEKSTVGIELFKFDLTDMVSRHSLL</sequence>
<comment type="caution">
    <text evidence="2">The sequence shown here is derived from an EMBL/GenBank/DDBJ whole genome shotgun (WGS) entry which is preliminary data.</text>
</comment>
<feature type="compositionally biased region" description="Basic residues" evidence="1">
    <location>
        <begin position="123"/>
        <end position="132"/>
    </location>
</feature>
<proteinExistence type="predicted"/>
<evidence type="ECO:0000313" key="2">
    <source>
        <dbReference type="EMBL" id="CAH3120775.1"/>
    </source>
</evidence>